<protein>
    <submittedName>
        <fullName evidence="3">Disulfide bond formation protein DsbA</fullName>
    </submittedName>
</protein>
<name>A0A2J5QCD6_9ENTR</name>
<dbReference type="EMBL" id="PIDR01000002">
    <property type="protein sequence ID" value="PLO75645.1"/>
    <property type="molecule type" value="Genomic_DNA"/>
</dbReference>
<reference evidence="3 4" key="1">
    <citation type="submission" date="2017-11" db="EMBL/GenBank/DDBJ databases">
        <authorList>
            <person name="Han C.G."/>
        </authorList>
    </citation>
    <scope>NUCLEOTIDE SEQUENCE [LARGE SCALE GENOMIC DNA]</scope>
    <source>
        <strain evidence="3 4">A10</strain>
    </source>
</reference>
<proteinExistence type="predicted"/>
<feature type="signal peptide" evidence="1">
    <location>
        <begin position="1"/>
        <end position="26"/>
    </location>
</feature>
<feature type="domain" description="Thioredoxin" evidence="2">
    <location>
        <begin position="24"/>
        <end position="263"/>
    </location>
</feature>
<dbReference type="InterPro" id="IPR001853">
    <property type="entry name" value="DSBA-like_thioredoxin_dom"/>
</dbReference>
<dbReference type="InterPro" id="IPR036249">
    <property type="entry name" value="Thioredoxin-like_sf"/>
</dbReference>
<evidence type="ECO:0000313" key="4">
    <source>
        <dbReference type="Proteomes" id="UP000234667"/>
    </source>
</evidence>
<evidence type="ECO:0000256" key="1">
    <source>
        <dbReference type="SAM" id="SignalP"/>
    </source>
</evidence>
<organism evidence="3 4">
    <name type="scientific">Klebsiella michiganensis</name>
    <dbReference type="NCBI Taxonomy" id="1134687"/>
    <lineage>
        <taxon>Bacteria</taxon>
        <taxon>Pseudomonadati</taxon>
        <taxon>Pseudomonadota</taxon>
        <taxon>Gammaproteobacteria</taxon>
        <taxon>Enterobacterales</taxon>
        <taxon>Enterobacteriaceae</taxon>
        <taxon>Klebsiella/Raoultella group</taxon>
        <taxon>Klebsiella</taxon>
    </lineage>
</organism>
<evidence type="ECO:0000259" key="2">
    <source>
        <dbReference type="PROSITE" id="PS51352"/>
    </source>
</evidence>
<dbReference type="InterPro" id="IPR041205">
    <property type="entry name" value="ScsC_N"/>
</dbReference>
<reference evidence="3 4" key="2">
    <citation type="submission" date="2018-01" db="EMBL/GenBank/DDBJ databases">
        <title>Genomic study of Klebsiella pneumoniae.</title>
        <authorList>
            <person name="Yang Y."/>
            <person name="Bicalho R."/>
        </authorList>
    </citation>
    <scope>NUCLEOTIDE SEQUENCE [LARGE SCALE GENOMIC DNA]</scope>
    <source>
        <strain evidence="3 4">A10</strain>
    </source>
</reference>
<dbReference type="CDD" id="cd03023">
    <property type="entry name" value="DsbA_Com1_like"/>
    <property type="match status" value="1"/>
</dbReference>
<dbReference type="Pfam" id="PF18312">
    <property type="entry name" value="ScsC_N"/>
    <property type="match status" value="1"/>
</dbReference>
<dbReference type="AlphaFoldDB" id="A0A2J5QCD6"/>
<accession>A0A2J5QCD6</accession>
<keyword evidence="1" id="KW-0732">Signal</keyword>
<dbReference type="SUPFAM" id="SSF52833">
    <property type="entry name" value="Thioredoxin-like"/>
    <property type="match status" value="1"/>
</dbReference>
<gene>
    <name evidence="3" type="ORF">CWN49_00550</name>
</gene>
<sequence>MKSTSRTVLASLIVTTFIISGPTARAATPQPVFTPAQEARIGEVAADYLVAHPEVLVNVSQKLQEQQQERQMQAMTAAVAEHQGALLDDKGTPSYGPADAQVTVVEFFDYQCIYCARLAPVLQKVMAANPDVRFVFKALPIFETRWPESGRAAKTGLQIWLQKGAEAWLHYHNTLYATGHNEGRLTDDDIRAAATAVNFDAGQAADVQGTLDGIQTLAQQLGFSGTPALVVLPSAGARAGRVTVIPGLTRADTLQRAINTAAGNPKP</sequence>
<dbReference type="Proteomes" id="UP000234667">
    <property type="component" value="Unassembled WGS sequence"/>
</dbReference>
<dbReference type="GO" id="GO:0016491">
    <property type="term" value="F:oxidoreductase activity"/>
    <property type="evidence" value="ECO:0007669"/>
    <property type="project" value="InterPro"/>
</dbReference>
<dbReference type="Pfam" id="PF01323">
    <property type="entry name" value="DSBA"/>
    <property type="match status" value="1"/>
</dbReference>
<comment type="caution">
    <text evidence="3">The sequence shown here is derived from an EMBL/GenBank/DDBJ whole genome shotgun (WGS) entry which is preliminary data.</text>
</comment>
<dbReference type="PROSITE" id="PS51352">
    <property type="entry name" value="THIOREDOXIN_2"/>
    <property type="match status" value="1"/>
</dbReference>
<feature type="chain" id="PRO_5014445772" evidence="1">
    <location>
        <begin position="27"/>
        <end position="267"/>
    </location>
</feature>
<evidence type="ECO:0000313" key="3">
    <source>
        <dbReference type="EMBL" id="PLO75645.1"/>
    </source>
</evidence>
<dbReference type="InterPro" id="IPR013766">
    <property type="entry name" value="Thioredoxin_domain"/>
</dbReference>
<dbReference type="Gene3D" id="3.40.30.10">
    <property type="entry name" value="Glutaredoxin"/>
    <property type="match status" value="1"/>
</dbReference>